<proteinExistence type="predicted"/>
<sequence>MTTSERRSQNASASELPEDIDAVLERQIKQTKSREEYN</sequence>
<dbReference type="EMBL" id="LAZR01000401">
    <property type="protein sequence ID" value="KKN70600.1"/>
    <property type="molecule type" value="Genomic_DNA"/>
</dbReference>
<feature type="non-terminal residue" evidence="2">
    <location>
        <position position="38"/>
    </location>
</feature>
<feature type="region of interest" description="Disordered" evidence="1">
    <location>
        <begin position="1"/>
        <end position="38"/>
    </location>
</feature>
<protein>
    <submittedName>
        <fullName evidence="2">Uncharacterized protein</fullName>
    </submittedName>
</protein>
<organism evidence="2">
    <name type="scientific">marine sediment metagenome</name>
    <dbReference type="NCBI Taxonomy" id="412755"/>
    <lineage>
        <taxon>unclassified sequences</taxon>
        <taxon>metagenomes</taxon>
        <taxon>ecological metagenomes</taxon>
    </lineage>
</organism>
<name>A0A0F9SNI9_9ZZZZ</name>
<dbReference type="AlphaFoldDB" id="A0A0F9SNI9"/>
<feature type="compositionally biased region" description="Basic and acidic residues" evidence="1">
    <location>
        <begin position="23"/>
        <end position="38"/>
    </location>
</feature>
<accession>A0A0F9SNI9</accession>
<comment type="caution">
    <text evidence="2">The sequence shown here is derived from an EMBL/GenBank/DDBJ whole genome shotgun (WGS) entry which is preliminary data.</text>
</comment>
<reference evidence="2" key="1">
    <citation type="journal article" date="2015" name="Nature">
        <title>Complex archaea that bridge the gap between prokaryotes and eukaryotes.</title>
        <authorList>
            <person name="Spang A."/>
            <person name="Saw J.H."/>
            <person name="Jorgensen S.L."/>
            <person name="Zaremba-Niedzwiedzka K."/>
            <person name="Martijn J."/>
            <person name="Lind A.E."/>
            <person name="van Eijk R."/>
            <person name="Schleper C."/>
            <person name="Guy L."/>
            <person name="Ettema T.J."/>
        </authorList>
    </citation>
    <scope>NUCLEOTIDE SEQUENCE</scope>
</reference>
<evidence type="ECO:0000256" key="1">
    <source>
        <dbReference type="SAM" id="MobiDB-lite"/>
    </source>
</evidence>
<gene>
    <name evidence="2" type="ORF">LCGC14_0430310</name>
</gene>
<evidence type="ECO:0000313" key="2">
    <source>
        <dbReference type="EMBL" id="KKN70600.1"/>
    </source>
</evidence>